<name>A0ABR1RX07_9PEZI</name>
<dbReference type="Proteomes" id="UP001444661">
    <property type="component" value="Unassembled WGS sequence"/>
</dbReference>
<protein>
    <submittedName>
        <fullName evidence="2">Cytochrome P450</fullName>
    </submittedName>
</protein>
<keyword evidence="1" id="KW-1133">Transmembrane helix</keyword>
<keyword evidence="1" id="KW-0472">Membrane</keyword>
<evidence type="ECO:0000256" key="1">
    <source>
        <dbReference type="SAM" id="Phobius"/>
    </source>
</evidence>
<accession>A0ABR1RX07</accession>
<gene>
    <name evidence="2" type="ORF">PG993_013175</name>
</gene>
<sequence length="101" mass="11609">MLLWVIRFSSSATRPPLVKRLTLDIIGLLVFLFSFLELFARDQVFAYYNSSEKMVTTKVVEPKPIRHNLYSVIVDEINPHSNYLKDSETQAEATLFSPPFG</sequence>
<feature type="transmembrane region" description="Helical" evidence="1">
    <location>
        <begin position="21"/>
        <end position="40"/>
    </location>
</feature>
<proteinExistence type="predicted"/>
<keyword evidence="3" id="KW-1185">Reference proteome</keyword>
<comment type="caution">
    <text evidence="2">The sequence shown here is derived from an EMBL/GenBank/DDBJ whole genome shotgun (WGS) entry which is preliminary data.</text>
</comment>
<evidence type="ECO:0000313" key="2">
    <source>
        <dbReference type="EMBL" id="KAK8022408.1"/>
    </source>
</evidence>
<keyword evidence="1" id="KW-0812">Transmembrane</keyword>
<reference evidence="2 3" key="1">
    <citation type="submission" date="2023-01" db="EMBL/GenBank/DDBJ databases">
        <title>Analysis of 21 Apiospora genomes using comparative genomics revels a genus with tremendous synthesis potential of carbohydrate active enzymes and secondary metabolites.</title>
        <authorList>
            <person name="Sorensen T."/>
        </authorList>
    </citation>
    <scope>NUCLEOTIDE SEQUENCE [LARGE SCALE GENOMIC DNA]</scope>
    <source>
        <strain evidence="2 3">CBS 33761</strain>
    </source>
</reference>
<dbReference type="EMBL" id="JAQQWK010000012">
    <property type="protein sequence ID" value="KAK8022408.1"/>
    <property type="molecule type" value="Genomic_DNA"/>
</dbReference>
<organism evidence="2 3">
    <name type="scientific">Apiospora rasikravindrae</name>
    <dbReference type="NCBI Taxonomy" id="990691"/>
    <lineage>
        <taxon>Eukaryota</taxon>
        <taxon>Fungi</taxon>
        <taxon>Dikarya</taxon>
        <taxon>Ascomycota</taxon>
        <taxon>Pezizomycotina</taxon>
        <taxon>Sordariomycetes</taxon>
        <taxon>Xylariomycetidae</taxon>
        <taxon>Amphisphaeriales</taxon>
        <taxon>Apiosporaceae</taxon>
        <taxon>Apiospora</taxon>
    </lineage>
</organism>
<evidence type="ECO:0000313" key="3">
    <source>
        <dbReference type="Proteomes" id="UP001444661"/>
    </source>
</evidence>